<dbReference type="Gene3D" id="2.60.120.10">
    <property type="entry name" value="Jelly Rolls"/>
    <property type="match status" value="1"/>
</dbReference>
<name>A0A0B7KG09_BIOOC</name>
<accession>A0A0B7KG09</accession>
<dbReference type="SUPFAM" id="SSF51182">
    <property type="entry name" value="RmlC-like cupins"/>
    <property type="match status" value="1"/>
</dbReference>
<dbReference type="PANTHER" id="PTHR33387">
    <property type="entry name" value="RMLC-LIKE JELLY ROLL FOLD PROTEIN"/>
    <property type="match status" value="1"/>
</dbReference>
<reference evidence="3" key="1">
    <citation type="submission" date="2015-01" db="EMBL/GenBank/DDBJ databases">
        <authorList>
            <person name="Durling Mikael"/>
        </authorList>
    </citation>
    <scope>NUCLEOTIDE SEQUENCE</scope>
</reference>
<dbReference type="InterPro" id="IPR011051">
    <property type="entry name" value="RmlC_Cupin_sf"/>
</dbReference>
<evidence type="ECO:0000256" key="1">
    <source>
        <dbReference type="SAM" id="MobiDB-lite"/>
    </source>
</evidence>
<feature type="compositionally biased region" description="Basic and acidic residues" evidence="1">
    <location>
        <begin position="1"/>
        <end position="10"/>
    </location>
</feature>
<dbReference type="InterPro" id="IPR039935">
    <property type="entry name" value="YML079W-like"/>
</dbReference>
<gene>
    <name evidence="3" type="ORF">BN869_000009719_1</name>
</gene>
<dbReference type="InterPro" id="IPR014710">
    <property type="entry name" value="RmlC-like_jellyroll"/>
</dbReference>
<organism evidence="3">
    <name type="scientific">Bionectria ochroleuca</name>
    <name type="common">Gliocladium roseum</name>
    <dbReference type="NCBI Taxonomy" id="29856"/>
    <lineage>
        <taxon>Eukaryota</taxon>
        <taxon>Fungi</taxon>
        <taxon>Dikarya</taxon>
        <taxon>Ascomycota</taxon>
        <taxon>Pezizomycotina</taxon>
        <taxon>Sordariomycetes</taxon>
        <taxon>Hypocreomycetidae</taxon>
        <taxon>Hypocreales</taxon>
        <taxon>Bionectriaceae</taxon>
        <taxon>Clonostachys</taxon>
    </lineage>
</organism>
<dbReference type="CDD" id="cd06121">
    <property type="entry name" value="cupin_YML079wp"/>
    <property type="match status" value="1"/>
</dbReference>
<protein>
    <recommendedName>
        <fullName evidence="2">DUF985 domain-containing protein</fullName>
    </recommendedName>
</protein>
<dbReference type="AlphaFoldDB" id="A0A0B7KG09"/>
<dbReference type="InterPro" id="IPR009327">
    <property type="entry name" value="Cupin_DUF985"/>
</dbReference>
<dbReference type="Pfam" id="PF06172">
    <property type="entry name" value="Cupin_5"/>
    <property type="match status" value="1"/>
</dbReference>
<feature type="domain" description="DUF985" evidence="2">
    <location>
        <begin position="31"/>
        <end position="193"/>
    </location>
</feature>
<dbReference type="PANTHER" id="PTHR33387:SF3">
    <property type="entry name" value="DUF985 DOMAIN-CONTAINING PROTEIN"/>
    <property type="match status" value="1"/>
</dbReference>
<proteinExistence type="predicted"/>
<feature type="region of interest" description="Disordered" evidence="1">
    <location>
        <begin position="1"/>
        <end position="29"/>
    </location>
</feature>
<evidence type="ECO:0000259" key="2">
    <source>
        <dbReference type="Pfam" id="PF06172"/>
    </source>
</evidence>
<evidence type="ECO:0000313" key="3">
    <source>
        <dbReference type="EMBL" id="CEO53661.1"/>
    </source>
</evidence>
<sequence>MTSNSSKDEATASLIQQSFRPSDNPEHPSIQAVVDKLGLSPHIEGGYYKVTDISPSTIPSPYPLNPRSKETLALAGTSEAESDASVRLMSTTIFYYLTPNRPQGTFHANRSRIIHTLHHGRGRYVLIHPDGRLETFVVGSNIDAGERLSWVVEGGVWKASFLLPSEEADAGDEGLLISETVVPGFDYLDHEFLTPEAFSGLLSQDTASKVEWLVREQEEKELAAQTETTIQTDALEAGGSVGNNITPRLSQVSS</sequence>
<dbReference type="EMBL" id="CDPU01000037">
    <property type="protein sequence ID" value="CEO53661.1"/>
    <property type="molecule type" value="Genomic_DNA"/>
</dbReference>